<protein>
    <recommendedName>
        <fullName evidence="3">Serpin domain-containing protein</fullName>
    </recommendedName>
</protein>
<keyword evidence="2" id="KW-1185">Reference proteome</keyword>
<dbReference type="SUPFAM" id="SSF56574">
    <property type="entry name" value="Serpins"/>
    <property type="match status" value="1"/>
</dbReference>
<reference evidence="1 2" key="1">
    <citation type="journal article" date="2018" name="Gigascience">
        <title>Genomes of trombidid mites reveal novel predicted allergens and laterally-transferred genes associated with secondary metabolism.</title>
        <authorList>
            <person name="Dong X."/>
            <person name="Chaisiri K."/>
            <person name="Xia D."/>
            <person name="Armstrong S.D."/>
            <person name="Fang Y."/>
            <person name="Donnelly M.J."/>
            <person name="Kadowaki T."/>
            <person name="McGarry J.W."/>
            <person name="Darby A.C."/>
            <person name="Makepeace B.L."/>
        </authorList>
    </citation>
    <scope>NUCLEOTIDE SEQUENCE [LARGE SCALE GENOMIC DNA]</scope>
    <source>
        <strain evidence="1">UoL-UT</strain>
    </source>
</reference>
<accession>A0A443S5P9</accession>
<dbReference type="InterPro" id="IPR023795">
    <property type="entry name" value="Serpin_CS"/>
</dbReference>
<dbReference type="AlphaFoldDB" id="A0A443S5P9"/>
<evidence type="ECO:0000313" key="2">
    <source>
        <dbReference type="Proteomes" id="UP000288716"/>
    </source>
</evidence>
<gene>
    <name evidence="1" type="ORF">B4U80_13990</name>
</gene>
<dbReference type="PROSITE" id="PS00284">
    <property type="entry name" value="SERPIN"/>
    <property type="match status" value="1"/>
</dbReference>
<dbReference type="EMBL" id="NCKV01007672">
    <property type="protein sequence ID" value="RWS22876.1"/>
    <property type="molecule type" value="Genomic_DNA"/>
</dbReference>
<dbReference type="Proteomes" id="UP000288716">
    <property type="component" value="Unassembled WGS sequence"/>
</dbReference>
<organism evidence="1 2">
    <name type="scientific">Leptotrombidium deliense</name>
    <dbReference type="NCBI Taxonomy" id="299467"/>
    <lineage>
        <taxon>Eukaryota</taxon>
        <taxon>Metazoa</taxon>
        <taxon>Ecdysozoa</taxon>
        <taxon>Arthropoda</taxon>
        <taxon>Chelicerata</taxon>
        <taxon>Arachnida</taxon>
        <taxon>Acari</taxon>
        <taxon>Acariformes</taxon>
        <taxon>Trombidiformes</taxon>
        <taxon>Prostigmata</taxon>
        <taxon>Anystina</taxon>
        <taxon>Parasitengona</taxon>
        <taxon>Trombiculoidea</taxon>
        <taxon>Trombiculidae</taxon>
        <taxon>Leptotrombidium</taxon>
    </lineage>
</organism>
<evidence type="ECO:0000313" key="1">
    <source>
        <dbReference type="EMBL" id="RWS22876.1"/>
    </source>
</evidence>
<sequence>MDIISQKNLEGLKANANYYHLATKASMSDISNSINEEGIKYHTIIGSGLRRKSDKLNHKRIHFNCNRPFIIFVFSKNENLALLIGIIEQL</sequence>
<dbReference type="Gene3D" id="2.30.39.10">
    <property type="entry name" value="Alpha-1-antitrypsin, domain 1"/>
    <property type="match status" value="1"/>
</dbReference>
<comment type="caution">
    <text evidence="1">The sequence shown here is derived from an EMBL/GenBank/DDBJ whole genome shotgun (WGS) entry which is preliminary data.</text>
</comment>
<proteinExistence type="predicted"/>
<name>A0A443S5P9_9ACAR</name>
<dbReference type="InterPro" id="IPR042185">
    <property type="entry name" value="Serpin_sf_2"/>
</dbReference>
<dbReference type="VEuPathDB" id="VectorBase:LDEU009164"/>
<dbReference type="InterPro" id="IPR036186">
    <property type="entry name" value="Serpin_sf"/>
</dbReference>
<evidence type="ECO:0008006" key="3">
    <source>
        <dbReference type="Google" id="ProtNLM"/>
    </source>
</evidence>